<proteinExistence type="predicted"/>
<keyword evidence="3" id="KW-1185">Reference proteome</keyword>
<evidence type="ECO:0000313" key="2">
    <source>
        <dbReference type="EMBL" id="KAH0533571.1"/>
    </source>
</evidence>
<sequence length="151" mass="17327">MTGNIGDTSMSFESSLASDSESEEESEINNNYNFQTFFDDYENLTSTDGDNNIKKELFELYAKLYSFVTIPRKSIDEIIGIFGTLSKTILQNFKERVVDKFKANSYFTEIDQFTTKTVTDLSFDIDEIASEHLRFDAFKKHGTYVPPETVI</sequence>
<comment type="caution">
    <text evidence="2">The sequence shown here is derived from an EMBL/GenBank/DDBJ whole genome shotgun (WGS) entry which is preliminary data.</text>
</comment>
<feature type="non-terminal residue" evidence="2">
    <location>
        <position position="151"/>
    </location>
</feature>
<evidence type="ECO:0000256" key="1">
    <source>
        <dbReference type="SAM" id="MobiDB-lite"/>
    </source>
</evidence>
<dbReference type="AlphaFoldDB" id="A0AAV7HUG9"/>
<feature type="region of interest" description="Disordered" evidence="1">
    <location>
        <begin position="1"/>
        <end position="25"/>
    </location>
</feature>
<reference evidence="2 3" key="1">
    <citation type="journal article" date="2021" name="J. Hered.">
        <title>A chromosome-level genome assembly of the parasitoid wasp, Cotesia glomerata (Hymenoptera: Braconidae).</title>
        <authorList>
            <person name="Pinto B.J."/>
            <person name="Weis J.J."/>
            <person name="Gamble T."/>
            <person name="Ode P.J."/>
            <person name="Paul R."/>
            <person name="Zaspel J.M."/>
        </authorList>
    </citation>
    <scope>NUCLEOTIDE SEQUENCE [LARGE SCALE GENOMIC DNA]</scope>
    <source>
        <strain evidence="2">CgM1</strain>
    </source>
</reference>
<accession>A0AAV7HUG9</accession>
<dbReference type="EMBL" id="JAHXZJ010003071">
    <property type="protein sequence ID" value="KAH0533571.1"/>
    <property type="molecule type" value="Genomic_DNA"/>
</dbReference>
<dbReference type="Proteomes" id="UP000826195">
    <property type="component" value="Unassembled WGS sequence"/>
</dbReference>
<feature type="compositionally biased region" description="Low complexity" evidence="1">
    <location>
        <begin position="9"/>
        <end position="19"/>
    </location>
</feature>
<organism evidence="2 3">
    <name type="scientific">Cotesia glomerata</name>
    <name type="common">Lepidopteran parasitic wasp</name>
    <name type="synonym">Apanteles glomeratus</name>
    <dbReference type="NCBI Taxonomy" id="32391"/>
    <lineage>
        <taxon>Eukaryota</taxon>
        <taxon>Metazoa</taxon>
        <taxon>Ecdysozoa</taxon>
        <taxon>Arthropoda</taxon>
        <taxon>Hexapoda</taxon>
        <taxon>Insecta</taxon>
        <taxon>Pterygota</taxon>
        <taxon>Neoptera</taxon>
        <taxon>Endopterygota</taxon>
        <taxon>Hymenoptera</taxon>
        <taxon>Apocrita</taxon>
        <taxon>Ichneumonoidea</taxon>
        <taxon>Braconidae</taxon>
        <taxon>Microgastrinae</taxon>
        <taxon>Cotesia</taxon>
    </lineage>
</organism>
<gene>
    <name evidence="2" type="ORF">KQX54_000126</name>
</gene>
<protein>
    <submittedName>
        <fullName evidence="2">Uncharacterized protein</fullName>
    </submittedName>
</protein>
<evidence type="ECO:0000313" key="3">
    <source>
        <dbReference type="Proteomes" id="UP000826195"/>
    </source>
</evidence>
<name>A0AAV7HUG9_COTGL</name>